<evidence type="ECO:0000256" key="1">
    <source>
        <dbReference type="SAM" id="MobiDB-lite"/>
    </source>
</evidence>
<feature type="transmembrane region" description="Helical" evidence="2">
    <location>
        <begin position="441"/>
        <end position="462"/>
    </location>
</feature>
<keyword evidence="4" id="KW-1185">Reference proteome</keyword>
<dbReference type="InterPro" id="IPR007251">
    <property type="entry name" value="Iron_permease_Fet4"/>
</dbReference>
<name>A0A2J6S9R2_HYAVF</name>
<dbReference type="OrthoDB" id="2224262at2759"/>
<dbReference type="Pfam" id="PF04120">
    <property type="entry name" value="Iron_permease"/>
    <property type="match status" value="4"/>
</dbReference>
<dbReference type="EMBL" id="KZ613938">
    <property type="protein sequence ID" value="PMD47490.1"/>
    <property type="molecule type" value="Genomic_DNA"/>
</dbReference>
<feature type="transmembrane region" description="Helical" evidence="2">
    <location>
        <begin position="327"/>
        <end position="351"/>
    </location>
</feature>
<accession>A0A2J6S9R2</accession>
<dbReference type="Proteomes" id="UP000235786">
    <property type="component" value="Unassembled WGS sequence"/>
</dbReference>
<feature type="transmembrane region" description="Helical" evidence="2">
    <location>
        <begin position="363"/>
        <end position="382"/>
    </location>
</feature>
<keyword evidence="2" id="KW-1133">Transmembrane helix</keyword>
<feature type="transmembrane region" description="Helical" evidence="2">
    <location>
        <begin position="223"/>
        <end position="242"/>
    </location>
</feature>
<protein>
    <submittedName>
        <fullName evidence="3">Low affinity iron permease</fullName>
    </submittedName>
</protein>
<gene>
    <name evidence="3" type="ORF">L207DRAFT_540377</name>
</gene>
<feature type="compositionally biased region" description="Basic and acidic residues" evidence="1">
    <location>
        <begin position="49"/>
        <end position="63"/>
    </location>
</feature>
<feature type="region of interest" description="Disordered" evidence="1">
    <location>
        <begin position="41"/>
        <end position="74"/>
    </location>
</feature>
<dbReference type="GO" id="GO:0055085">
    <property type="term" value="P:transmembrane transport"/>
    <property type="evidence" value="ECO:0007669"/>
    <property type="project" value="InterPro"/>
</dbReference>
<dbReference type="AlphaFoldDB" id="A0A2J6S9R2"/>
<keyword evidence="2" id="KW-0472">Membrane</keyword>
<evidence type="ECO:0000313" key="4">
    <source>
        <dbReference type="Proteomes" id="UP000235786"/>
    </source>
</evidence>
<keyword evidence="2" id="KW-0812">Transmembrane</keyword>
<reference evidence="3 4" key="1">
    <citation type="submission" date="2016-04" db="EMBL/GenBank/DDBJ databases">
        <title>A degradative enzymes factory behind the ericoid mycorrhizal symbiosis.</title>
        <authorList>
            <consortium name="DOE Joint Genome Institute"/>
            <person name="Martino E."/>
            <person name="Morin E."/>
            <person name="Grelet G."/>
            <person name="Kuo A."/>
            <person name="Kohler A."/>
            <person name="Daghino S."/>
            <person name="Barry K."/>
            <person name="Choi C."/>
            <person name="Cichocki N."/>
            <person name="Clum A."/>
            <person name="Copeland A."/>
            <person name="Hainaut M."/>
            <person name="Haridas S."/>
            <person name="Labutti K."/>
            <person name="Lindquist E."/>
            <person name="Lipzen A."/>
            <person name="Khouja H.-R."/>
            <person name="Murat C."/>
            <person name="Ohm R."/>
            <person name="Olson A."/>
            <person name="Spatafora J."/>
            <person name="Veneault-Fourrey C."/>
            <person name="Henrissat B."/>
            <person name="Grigoriev I."/>
            <person name="Martin F."/>
            <person name="Perotto S."/>
        </authorList>
    </citation>
    <scope>NUCLEOTIDE SEQUENCE [LARGE SCALE GENOMIC DNA]</scope>
    <source>
        <strain evidence="3 4">F</strain>
    </source>
</reference>
<feature type="transmembrane region" description="Helical" evidence="2">
    <location>
        <begin position="92"/>
        <end position="110"/>
    </location>
</feature>
<organism evidence="3 4">
    <name type="scientific">Hyaloscypha variabilis (strain UAMH 11265 / GT02V1 / F)</name>
    <name type="common">Meliniomyces variabilis</name>
    <dbReference type="NCBI Taxonomy" id="1149755"/>
    <lineage>
        <taxon>Eukaryota</taxon>
        <taxon>Fungi</taxon>
        <taxon>Dikarya</taxon>
        <taxon>Ascomycota</taxon>
        <taxon>Pezizomycotina</taxon>
        <taxon>Leotiomycetes</taxon>
        <taxon>Helotiales</taxon>
        <taxon>Hyaloscyphaceae</taxon>
        <taxon>Hyaloscypha</taxon>
        <taxon>Hyaloscypha variabilis</taxon>
    </lineage>
</organism>
<evidence type="ECO:0000256" key="2">
    <source>
        <dbReference type="SAM" id="Phobius"/>
    </source>
</evidence>
<proteinExistence type="predicted"/>
<feature type="transmembrane region" description="Helical" evidence="2">
    <location>
        <begin position="254"/>
        <end position="274"/>
    </location>
</feature>
<evidence type="ECO:0000313" key="3">
    <source>
        <dbReference type="EMBL" id="PMD47490.1"/>
    </source>
</evidence>
<sequence length="519" mass="58469">MPNWWRSFVVPFTPETSQIYAAAPTQKVYFAGEDPVRVPPRSYSLNSEKNGERDFNIDSEKRGKISSPEDVSSTKKSNFFDKITRAAGSSTTFFVMLTLLGVWVLLGFIFGPSDTWQILLQNISSVQVYVTDILLTRQSSNAGRSMMTILAELQSRNKTCERLLRQLPSCSWMETHKEKPKQLLVNGRPIEEEIEESLYLVSGQQTRGQRLWIKISHTVGKSLGSVWAFIFYWIGIVVWIVLGVPVQFSNEWQLYINTITALSLTLTSVFLQNIQQQQEDNLERSLEYALKVDAEVEYRLREITEDTKSNPIHEIPLRPLSRSERAIARFAAIMGSGLGVLISLIALVAWLAVGPILKFDDNWVLITGTFTGLVGFIDGFVLRNIYSIDETSAALQFRALMYSDSRLLEVLNISVPLEPVKKLSLSERISLATSDFCGHRYTSVGAVLVVVGLLVAASILQWSETGQLLCNTPTRIVEGFLLLVLIQAHNFPNMERARDFNGLLKRRLLLSSYVGDLED</sequence>